<dbReference type="EMBL" id="AAXU02000001">
    <property type="protein sequence ID" value="EAZ79850.1"/>
    <property type="molecule type" value="Genomic_DNA"/>
</dbReference>
<dbReference type="InterPro" id="IPR054422">
    <property type="entry name" value="TetR-like_HI_0893_C"/>
</dbReference>
<keyword evidence="1 2" id="KW-0238">DNA-binding</keyword>
<dbReference type="PANTHER" id="PTHR43479">
    <property type="entry name" value="ACREF/ENVCD OPERON REPRESSOR-RELATED"/>
    <property type="match status" value="1"/>
</dbReference>
<dbReference type="HOGENOM" id="CLU_069356_12_9_10"/>
<evidence type="ECO:0000256" key="1">
    <source>
        <dbReference type="ARBA" id="ARBA00023125"/>
    </source>
</evidence>
<proteinExistence type="predicted"/>
<dbReference type="RefSeq" id="WP_008201560.1">
    <property type="nucleotide sequence ID" value="NZ_CM001023.1"/>
</dbReference>
<dbReference type="PRINTS" id="PR00455">
    <property type="entry name" value="HTHTETR"/>
</dbReference>
<protein>
    <submittedName>
        <fullName evidence="4">Transcriptional regulator, TetR family</fullName>
    </submittedName>
</protein>
<dbReference type="Pfam" id="PF22604">
    <property type="entry name" value="TetR_HI_0893_C"/>
    <property type="match status" value="1"/>
</dbReference>
<dbReference type="Proteomes" id="UP000003919">
    <property type="component" value="Unassembled WGS sequence"/>
</dbReference>
<dbReference type="InterPro" id="IPR001647">
    <property type="entry name" value="HTH_TetR"/>
</dbReference>
<dbReference type="GO" id="GO:0003677">
    <property type="term" value="F:DNA binding"/>
    <property type="evidence" value="ECO:0007669"/>
    <property type="project" value="UniProtKB-UniRule"/>
</dbReference>
<dbReference type="PROSITE" id="PS50977">
    <property type="entry name" value="HTH_TETR_2"/>
    <property type="match status" value="1"/>
</dbReference>
<organism evidence="4 5">
    <name type="scientific">Algoriphagus machipongonensis</name>
    <dbReference type="NCBI Taxonomy" id="388413"/>
    <lineage>
        <taxon>Bacteria</taxon>
        <taxon>Pseudomonadati</taxon>
        <taxon>Bacteroidota</taxon>
        <taxon>Cytophagia</taxon>
        <taxon>Cytophagales</taxon>
        <taxon>Cyclobacteriaceae</taxon>
        <taxon>Algoriphagus</taxon>
    </lineage>
</organism>
<dbReference type="AlphaFoldDB" id="A3I054"/>
<dbReference type="eggNOG" id="COG1309">
    <property type="taxonomic scope" value="Bacteria"/>
</dbReference>
<reference evidence="4 5" key="1">
    <citation type="journal article" date="2011" name="J. Bacteriol.">
        <title>Complete genome sequence of Algoriphagus sp. PR1, bacterial prey of a colony-forming choanoflagellate.</title>
        <authorList>
            <person name="Alegado R.A."/>
            <person name="Ferriera S."/>
            <person name="Nusbaum C."/>
            <person name="Young S.K."/>
            <person name="Zeng Q."/>
            <person name="Imamovic A."/>
            <person name="Fairclough S.R."/>
            <person name="King N."/>
        </authorList>
    </citation>
    <scope>NUCLEOTIDE SEQUENCE [LARGE SCALE GENOMIC DNA]</scope>
    <source>
        <strain evidence="4 5">PR1</strain>
    </source>
</reference>
<sequence>MEKLSDKKTSIFDSALELINEHGFHGCPISQVAKNAGVAAGTIYTYFQSKDELILGLFEYASQQIKNFVSSKDDRKLNFEERFFNYWRNLSEFYFKNPSIHGFYDQFLNSPFNSEENQNKPNIWHEWCYSFFEMGVEEGAIKKINPVILSIMVNTNVNSIVKVRKSFGKKLAKNNLDLEEIPNLIWAGIKK</sequence>
<feature type="domain" description="HTH tetR-type" evidence="3">
    <location>
        <begin position="5"/>
        <end position="65"/>
    </location>
</feature>
<evidence type="ECO:0000313" key="4">
    <source>
        <dbReference type="EMBL" id="EAZ79850.1"/>
    </source>
</evidence>
<dbReference type="SUPFAM" id="SSF46689">
    <property type="entry name" value="Homeodomain-like"/>
    <property type="match status" value="1"/>
</dbReference>
<feature type="DNA-binding region" description="H-T-H motif" evidence="2">
    <location>
        <begin position="28"/>
        <end position="47"/>
    </location>
</feature>
<dbReference type="InterPro" id="IPR036271">
    <property type="entry name" value="Tet_transcr_reg_TetR-rel_C_sf"/>
</dbReference>
<gene>
    <name evidence="4" type="ORF">ALPR1_14514</name>
</gene>
<dbReference type="Pfam" id="PF00440">
    <property type="entry name" value="TetR_N"/>
    <property type="match status" value="1"/>
</dbReference>
<evidence type="ECO:0000259" key="3">
    <source>
        <dbReference type="PROSITE" id="PS50977"/>
    </source>
</evidence>
<comment type="caution">
    <text evidence="4">The sequence shown here is derived from an EMBL/GenBank/DDBJ whole genome shotgun (WGS) entry which is preliminary data.</text>
</comment>
<dbReference type="InterPro" id="IPR050624">
    <property type="entry name" value="HTH-type_Tx_Regulator"/>
</dbReference>
<evidence type="ECO:0000256" key="2">
    <source>
        <dbReference type="PROSITE-ProRule" id="PRU00335"/>
    </source>
</evidence>
<dbReference type="SUPFAM" id="SSF48498">
    <property type="entry name" value="Tetracyclin repressor-like, C-terminal domain"/>
    <property type="match status" value="1"/>
</dbReference>
<dbReference type="PANTHER" id="PTHR43479:SF11">
    <property type="entry name" value="ACREF_ENVCD OPERON REPRESSOR-RELATED"/>
    <property type="match status" value="1"/>
</dbReference>
<dbReference type="Gene3D" id="1.10.357.10">
    <property type="entry name" value="Tetracycline Repressor, domain 2"/>
    <property type="match status" value="1"/>
</dbReference>
<dbReference type="OrthoDB" id="6430772at2"/>
<evidence type="ECO:0000313" key="5">
    <source>
        <dbReference type="Proteomes" id="UP000003919"/>
    </source>
</evidence>
<accession>A3I054</accession>
<keyword evidence="5" id="KW-1185">Reference proteome</keyword>
<name>A3I054_9BACT</name>
<dbReference type="STRING" id="388413.ALPR1_14514"/>
<dbReference type="InterPro" id="IPR009057">
    <property type="entry name" value="Homeodomain-like_sf"/>
</dbReference>